<dbReference type="AlphaFoldDB" id="A0A9Q0G771"/>
<sequence>MISKRPAAEESKIWARSKSIWEHCSHDVSENSPASSLTQTLLECGPKIEAKYGEQIRSNLLGMVGKKMPPRFLRIFNFKRAWSRFIYHSRKEQNNLGIL</sequence>
<feature type="non-terminal residue" evidence="1">
    <location>
        <position position="1"/>
    </location>
</feature>
<reference evidence="1" key="2">
    <citation type="journal article" date="2023" name="Plants (Basel)">
        <title>Annotation of the Turnera subulata (Passifloraceae) Draft Genome Reveals the S-Locus Evolved after the Divergence of Turneroideae from Passifloroideae in a Stepwise Manner.</title>
        <authorList>
            <person name="Henning P.M."/>
            <person name="Roalson E.H."/>
            <person name="Mir W."/>
            <person name="McCubbin A.G."/>
            <person name="Shore J.S."/>
        </authorList>
    </citation>
    <scope>NUCLEOTIDE SEQUENCE</scope>
    <source>
        <strain evidence="1">F60SS</strain>
    </source>
</reference>
<dbReference type="Proteomes" id="UP001141552">
    <property type="component" value="Unassembled WGS sequence"/>
</dbReference>
<gene>
    <name evidence="1" type="ORF">Tsubulata_006054</name>
</gene>
<evidence type="ECO:0000313" key="2">
    <source>
        <dbReference type="Proteomes" id="UP001141552"/>
    </source>
</evidence>
<dbReference type="EMBL" id="JAKUCV010001934">
    <property type="protein sequence ID" value="KAJ4844467.1"/>
    <property type="molecule type" value="Genomic_DNA"/>
</dbReference>
<comment type="caution">
    <text evidence="1">The sequence shown here is derived from an EMBL/GenBank/DDBJ whole genome shotgun (WGS) entry which is preliminary data.</text>
</comment>
<proteinExistence type="predicted"/>
<keyword evidence="2" id="KW-1185">Reference proteome</keyword>
<accession>A0A9Q0G771</accession>
<name>A0A9Q0G771_9ROSI</name>
<protein>
    <submittedName>
        <fullName evidence="1">Uncharacterized protein</fullName>
    </submittedName>
</protein>
<organism evidence="1 2">
    <name type="scientific">Turnera subulata</name>
    <dbReference type="NCBI Taxonomy" id="218843"/>
    <lineage>
        <taxon>Eukaryota</taxon>
        <taxon>Viridiplantae</taxon>
        <taxon>Streptophyta</taxon>
        <taxon>Embryophyta</taxon>
        <taxon>Tracheophyta</taxon>
        <taxon>Spermatophyta</taxon>
        <taxon>Magnoliopsida</taxon>
        <taxon>eudicotyledons</taxon>
        <taxon>Gunneridae</taxon>
        <taxon>Pentapetalae</taxon>
        <taxon>rosids</taxon>
        <taxon>fabids</taxon>
        <taxon>Malpighiales</taxon>
        <taxon>Passifloraceae</taxon>
        <taxon>Turnera</taxon>
    </lineage>
</organism>
<evidence type="ECO:0000313" key="1">
    <source>
        <dbReference type="EMBL" id="KAJ4844467.1"/>
    </source>
</evidence>
<reference evidence="1" key="1">
    <citation type="submission" date="2022-02" db="EMBL/GenBank/DDBJ databases">
        <authorList>
            <person name="Henning P.M."/>
            <person name="McCubbin A.G."/>
            <person name="Shore J.S."/>
        </authorList>
    </citation>
    <scope>NUCLEOTIDE SEQUENCE</scope>
    <source>
        <strain evidence="1">F60SS</strain>
        <tissue evidence="1">Leaves</tissue>
    </source>
</reference>